<evidence type="ECO:0000313" key="7">
    <source>
        <dbReference type="Proteomes" id="UP000823886"/>
    </source>
</evidence>
<protein>
    <submittedName>
        <fullName evidence="6">MBOAT family protein</fullName>
    </submittedName>
</protein>
<dbReference type="PANTHER" id="PTHR13285:SF23">
    <property type="entry name" value="TEICHOIC ACID D-ALANYLTRANSFERASE"/>
    <property type="match status" value="1"/>
</dbReference>
<dbReference type="EMBL" id="DWVZ01000041">
    <property type="protein sequence ID" value="HJC62635.1"/>
    <property type="molecule type" value="Genomic_DNA"/>
</dbReference>
<evidence type="ECO:0000313" key="6">
    <source>
        <dbReference type="EMBL" id="HJC62635.1"/>
    </source>
</evidence>
<evidence type="ECO:0000256" key="1">
    <source>
        <dbReference type="ARBA" id="ARBA00004141"/>
    </source>
</evidence>
<proteinExistence type="predicted"/>
<name>A0A9D2T9U2_9FIRM</name>
<gene>
    <name evidence="6" type="ORF">H9753_03320</name>
</gene>
<dbReference type="GO" id="GO:0016746">
    <property type="term" value="F:acyltransferase activity"/>
    <property type="evidence" value="ECO:0007669"/>
    <property type="project" value="TreeGrafter"/>
</dbReference>
<comment type="subcellular location">
    <subcellularLocation>
        <location evidence="1">Membrane</location>
        <topology evidence="1">Multi-pass membrane protein</topology>
    </subcellularLocation>
</comment>
<dbReference type="Proteomes" id="UP000823886">
    <property type="component" value="Unassembled WGS sequence"/>
</dbReference>
<dbReference type="Pfam" id="PF03062">
    <property type="entry name" value="MBOAT"/>
    <property type="match status" value="1"/>
</dbReference>
<reference evidence="6" key="1">
    <citation type="journal article" date="2021" name="PeerJ">
        <title>Extensive microbial diversity within the chicken gut microbiome revealed by metagenomics and culture.</title>
        <authorList>
            <person name="Gilroy R."/>
            <person name="Ravi A."/>
            <person name="Getino M."/>
            <person name="Pursley I."/>
            <person name="Horton D.L."/>
            <person name="Alikhan N.F."/>
            <person name="Baker D."/>
            <person name="Gharbi K."/>
            <person name="Hall N."/>
            <person name="Watson M."/>
            <person name="Adriaenssens E.M."/>
            <person name="Foster-Nyarko E."/>
            <person name="Jarju S."/>
            <person name="Secka A."/>
            <person name="Antonio M."/>
            <person name="Oren A."/>
            <person name="Chaudhuri R.R."/>
            <person name="La Ragione R."/>
            <person name="Hildebrand F."/>
            <person name="Pallen M.J."/>
        </authorList>
    </citation>
    <scope>NUCLEOTIDE SEQUENCE</scope>
    <source>
        <strain evidence="6">ChiBcec2-3848</strain>
    </source>
</reference>
<organism evidence="6 7">
    <name type="scientific">Candidatus Blautia merdavium</name>
    <dbReference type="NCBI Taxonomy" id="2838494"/>
    <lineage>
        <taxon>Bacteria</taxon>
        <taxon>Bacillati</taxon>
        <taxon>Bacillota</taxon>
        <taxon>Clostridia</taxon>
        <taxon>Lachnospirales</taxon>
        <taxon>Lachnospiraceae</taxon>
        <taxon>Blautia</taxon>
    </lineage>
</organism>
<feature type="non-terminal residue" evidence="6">
    <location>
        <position position="1"/>
    </location>
</feature>
<dbReference type="AlphaFoldDB" id="A0A9D2T9U2"/>
<comment type="caution">
    <text evidence="6">The sequence shown here is derived from an EMBL/GenBank/DDBJ whole genome shotgun (WGS) entry which is preliminary data.</text>
</comment>
<evidence type="ECO:0000256" key="2">
    <source>
        <dbReference type="ARBA" id="ARBA00022692"/>
    </source>
</evidence>
<feature type="transmembrane region" description="Helical" evidence="5">
    <location>
        <begin position="85"/>
        <end position="104"/>
    </location>
</feature>
<accession>A0A9D2T9U2</accession>
<feature type="transmembrane region" description="Helical" evidence="5">
    <location>
        <begin position="211"/>
        <end position="227"/>
    </location>
</feature>
<reference evidence="6" key="2">
    <citation type="submission" date="2021-04" db="EMBL/GenBank/DDBJ databases">
        <authorList>
            <person name="Gilroy R."/>
        </authorList>
    </citation>
    <scope>NUCLEOTIDE SEQUENCE</scope>
    <source>
        <strain evidence="6">ChiBcec2-3848</strain>
    </source>
</reference>
<sequence>AAAIAYTIQLYMEFSGCMDIVIGSGRLFGVKLPENFRQPFASKSASEFWRRWHITLGVWFRTYVFYPVSMSAAVKKWNKFAKKRLGRYAAKIGVTAAALFPVWLCNGLWHGPRWNYIFYGMYYFVLLVLEAALEPLWSKVIQVCHIREEALYWKLPRILKTWVIIFVGELFFRAEGLRIGLHMFCSMFRDFHLERLWDGSFLNFGLDRGDYAVAAAGCLAAAVVGMCRERNLFHEAAFLRLWTPVRWAVYYALIFGVVIFGAYGIGYQQVDLIYAGF</sequence>
<dbReference type="GO" id="GO:0016020">
    <property type="term" value="C:membrane"/>
    <property type="evidence" value="ECO:0007669"/>
    <property type="project" value="UniProtKB-SubCell"/>
</dbReference>
<feature type="transmembrane region" description="Helical" evidence="5">
    <location>
        <begin position="248"/>
        <end position="267"/>
    </location>
</feature>
<keyword evidence="4 5" id="KW-0472">Membrane</keyword>
<evidence type="ECO:0000256" key="3">
    <source>
        <dbReference type="ARBA" id="ARBA00022989"/>
    </source>
</evidence>
<dbReference type="InterPro" id="IPR051085">
    <property type="entry name" value="MB_O-acyltransferase"/>
</dbReference>
<dbReference type="PANTHER" id="PTHR13285">
    <property type="entry name" value="ACYLTRANSFERASE"/>
    <property type="match status" value="1"/>
</dbReference>
<evidence type="ECO:0000256" key="5">
    <source>
        <dbReference type="SAM" id="Phobius"/>
    </source>
</evidence>
<feature type="transmembrane region" description="Helical" evidence="5">
    <location>
        <begin position="158"/>
        <end position="174"/>
    </location>
</feature>
<dbReference type="InterPro" id="IPR004299">
    <property type="entry name" value="MBOAT_fam"/>
</dbReference>
<evidence type="ECO:0000256" key="4">
    <source>
        <dbReference type="ARBA" id="ARBA00023136"/>
    </source>
</evidence>
<feature type="transmembrane region" description="Helical" evidence="5">
    <location>
        <begin position="116"/>
        <end position="137"/>
    </location>
</feature>
<keyword evidence="2 5" id="KW-0812">Transmembrane</keyword>
<keyword evidence="3 5" id="KW-1133">Transmembrane helix</keyword>